<dbReference type="RefSeq" id="XP_012178410.1">
    <property type="nucleotide sequence ID" value="XM_012323020.1"/>
</dbReference>
<evidence type="ECO:0000256" key="1">
    <source>
        <dbReference type="SAM" id="MobiDB-lite"/>
    </source>
</evidence>
<dbReference type="AlphaFoldDB" id="J4HSU1"/>
<name>J4HSU1_9APHY</name>
<sequence>MFVEPRYILLMGPSGTGKTRFINILAGTKLPEGHNLEPCTRTVECTTVMLDGQPVVLIDTPGLDGDYNTSKITRAISTYLRTLYKENKDLVGIVYMHRISDNRINTTTTRCFDSFHQICGEEAMYNVAVVTNMWELVEKSRAEQRVQDLIRTSYYGKATEHGAQLLHHDNTSESAKHILRNLLNKEPVQLQCQKWQPEVGPTNPDTRHRPRSESPKHQSKRRGMLRLIPCISSKDCDSPGDKAS</sequence>
<dbReference type="InterPro" id="IPR006073">
    <property type="entry name" value="GTP-bd"/>
</dbReference>
<evidence type="ECO:0000259" key="2">
    <source>
        <dbReference type="Pfam" id="PF01926"/>
    </source>
</evidence>
<dbReference type="InParanoid" id="J4HSU1"/>
<protein>
    <recommendedName>
        <fullName evidence="2">G domain-containing protein</fullName>
    </recommendedName>
</protein>
<dbReference type="Pfam" id="PF01926">
    <property type="entry name" value="MMR_HSR1"/>
    <property type="match status" value="1"/>
</dbReference>
<feature type="compositionally biased region" description="Basic and acidic residues" evidence="1">
    <location>
        <begin position="205"/>
        <end position="216"/>
    </location>
</feature>
<dbReference type="Proteomes" id="UP000006352">
    <property type="component" value="Unassembled WGS sequence"/>
</dbReference>
<organism evidence="3 4">
    <name type="scientific">Fibroporia radiculosa</name>
    <dbReference type="NCBI Taxonomy" id="599839"/>
    <lineage>
        <taxon>Eukaryota</taxon>
        <taxon>Fungi</taxon>
        <taxon>Dikarya</taxon>
        <taxon>Basidiomycota</taxon>
        <taxon>Agaricomycotina</taxon>
        <taxon>Agaricomycetes</taxon>
        <taxon>Polyporales</taxon>
        <taxon>Fibroporiaceae</taxon>
        <taxon>Fibroporia</taxon>
    </lineage>
</organism>
<keyword evidence="4" id="KW-1185">Reference proteome</keyword>
<reference evidence="3 4" key="1">
    <citation type="journal article" date="2012" name="Appl. Environ. Microbiol.">
        <title>Short-read sequencing for genomic analysis of the brown rot fungus Fibroporia radiculosa.</title>
        <authorList>
            <person name="Tang J.D."/>
            <person name="Perkins A.D."/>
            <person name="Sonstegard T.S."/>
            <person name="Schroeder S.G."/>
            <person name="Burgess S.C."/>
            <person name="Diehl S.V."/>
        </authorList>
    </citation>
    <scope>NUCLEOTIDE SEQUENCE [LARGE SCALE GENOMIC DNA]</scope>
    <source>
        <strain evidence="3 4">TFFH 294</strain>
    </source>
</reference>
<dbReference type="OrthoDB" id="8954335at2759"/>
<gene>
    <name evidence="3" type="ORF">FIBRA_01141</name>
</gene>
<accession>J4HSU1</accession>
<dbReference type="Gene3D" id="3.40.50.300">
    <property type="entry name" value="P-loop containing nucleotide triphosphate hydrolases"/>
    <property type="match status" value="1"/>
</dbReference>
<feature type="region of interest" description="Disordered" evidence="1">
    <location>
        <begin position="194"/>
        <end position="224"/>
    </location>
</feature>
<feature type="domain" description="G" evidence="2">
    <location>
        <begin position="8"/>
        <end position="91"/>
    </location>
</feature>
<evidence type="ECO:0000313" key="3">
    <source>
        <dbReference type="EMBL" id="CCL99127.1"/>
    </source>
</evidence>
<proteinExistence type="predicted"/>
<dbReference type="EMBL" id="HE796917">
    <property type="protein sequence ID" value="CCL99127.1"/>
    <property type="molecule type" value="Genomic_DNA"/>
</dbReference>
<evidence type="ECO:0000313" key="4">
    <source>
        <dbReference type="Proteomes" id="UP000006352"/>
    </source>
</evidence>
<dbReference type="SUPFAM" id="SSF52540">
    <property type="entry name" value="P-loop containing nucleoside triphosphate hydrolases"/>
    <property type="match status" value="1"/>
</dbReference>
<dbReference type="GO" id="GO:0005525">
    <property type="term" value="F:GTP binding"/>
    <property type="evidence" value="ECO:0007669"/>
    <property type="project" value="InterPro"/>
</dbReference>
<dbReference type="GeneID" id="24094038"/>
<dbReference type="HOGENOM" id="CLU_018003_0_1_1"/>
<dbReference type="InterPro" id="IPR027417">
    <property type="entry name" value="P-loop_NTPase"/>
</dbReference>